<sequence length="161" mass="17233" precursor="true">MNSTAKPFFTRMVTLLIAIIVLQFAGANLGAHQLHAGNGAEEADNHPHLQFSAQVTTLAQCVDCVCPSEQALDFADIDASTDVLGNNAGENHASELHSHLVKTTELQDFDLCLDCQCHGGHVALLSPGLSQPVQALESVFLAANVSYFQPDNLPKYRPPIA</sequence>
<proteinExistence type="predicted"/>
<accession>A9L4M0</accession>
<gene>
    <name evidence="1" type="ordered locus">Sbal195_3976</name>
</gene>
<dbReference type="KEGG" id="sbn:Sbal195_3976"/>
<dbReference type="AlphaFoldDB" id="A9L4M0"/>
<dbReference type="Proteomes" id="UP000000770">
    <property type="component" value="Chromosome"/>
</dbReference>
<reference evidence="1 2" key="1">
    <citation type="submission" date="2007-11" db="EMBL/GenBank/DDBJ databases">
        <title>Complete sequence of chromosome of Shewanella baltica OS195.</title>
        <authorList>
            <consortium name="US DOE Joint Genome Institute"/>
            <person name="Copeland A."/>
            <person name="Lucas S."/>
            <person name="Lapidus A."/>
            <person name="Barry K."/>
            <person name="Glavina del Rio T."/>
            <person name="Dalin E."/>
            <person name="Tice H."/>
            <person name="Pitluck S."/>
            <person name="Chain P."/>
            <person name="Malfatti S."/>
            <person name="Shin M."/>
            <person name="Vergez L."/>
            <person name="Schmutz J."/>
            <person name="Larimer F."/>
            <person name="Land M."/>
            <person name="Hauser L."/>
            <person name="Kyrpides N."/>
            <person name="Kim E."/>
            <person name="Brettar I."/>
            <person name="Rodrigues J."/>
            <person name="Konstantinidis K."/>
            <person name="Klappenbach J."/>
            <person name="Hofle M."/>
            <person name="Tiedje J."/>
            <person name="Richardson P."/>
        </authorList>
    </citation>
    <scope>NUCLEOTIDE SEQUENCE [LARGE SCALE GENOMIC DNA]</scope>
    <source>
        <strain evidence="1 2">OS195</strain>
    </source>
</reference>
<organism evidence="1 2">
    <name type="scientific">Shewanella baltica (strain OS195)</name>
    <dbReference type="NCBI Taxonomy" id="399599"/>
    <lineage>
        <taxon>Bacteria</taxon>
        <taxon>Pseudomonadati</taxon>
        <taxon>Pseudomonadota</taxon>
        <taxon>Gammaproteobacteria</taxon>
        <taxon>Alteromonadales</taxon>
        <taxon>Shewanellaceae</taxon>
        <taxon>Shewanella</taxon>
    </lineage>
</organism>
<dbReference type="EMBL" id="CP000891">
    <property type="protein sequence ID" value="ABX51136.1"/>
    <property type="molecule type" value="Genomic_DNA"/>
</dbReference>
<evidence type="ECO:0000313" key="2">
    <source>
        <dbReference type="Proteomes" id="UP000000770"/>
    </source>
</evidence>
<evidence type="ECO:0000313" key="1">
    <source>
        <dbReference type="EMBL" id="ABX51136.1"/>
    </source>
</evidence>
<protein>
    <submittedName>
        <fullName evidence="1">Uncharacterized protein</fullName>
    </submittedName>
</protein>
<name>A9L4M0_SHEB9</name>
<dbReference type="HOGENOM" id="CLU_120017_0_0_6"/>